<dbReference type="EMBL" id="MHWZ01000005">
    <property type="protein sequence ID" value="OHB18138.1"/>
    <property type="molecule type" value="Genomic_DNA"/>
</dbReference>
<accession>A0A1G2V937</accession>
<feature type="chain" id="PRO_5009584861" evidence="1">
    <location>
        <begin position="22"/>
        <end position="184"/>
    </location>
</feature>
<dbReference type="STRING" id="1802782.A2544_02100"/>
<evidence type="ECO:0000313" key="3">
    <source>
        <dbReference type="Proteomes" id="UP000176868"/>
    </source>
</evidence>
<evidence type="ECO:0000256" key="1">
    <source>
        <dbReference type="SAM" id="SignalP"/>
    </source>
</evidence>
<protein>
    <submittedName>
        <fullName evidence="2">Uncharacterized protein</fullName>
    </submittedName>
</protein>
<sequence length="184" mass="20753">MYKFSVFLVVLLIVGCQTITATSPPLVKGPIDCPAGRQLVANVWSYQLLPYVIQEKVVELMKIAKGRNTRNATDPAGYREDAVSRTLGPRLRSEVRIRAPVSLSVQIFYRDLQTAKVVEDLGVLKLTYGAGSVMLPDDPRKWIVEAVWPDNFMSPIKSGGEHRLWLFGYEWKHWCVMNVHGIVP</sequence>
<dbReference type="PROSITE" id="PS51257">
    <property type="entry name" value="PROKAR_LIPOPROTEIN"/>
    <property type="match status" value="1"/>
</dbReference>
<dbReference type="AlphaFoldDB" id="A0A1G2V937"/>
<comment type="caution">
    <text evidence="2">The sequence shown here is derived from an EMBL/GenBank/DDBJ whole genome shotgun (WGS) entry which is preliminary data.</text>
</comment>
<organism evidence="2 3">
    <name type="scientific">Candidatus Zambryskibacteria bacterium RIFOXYD2_FULL_43_10</name>
    <dbReference type="NCBI Taxonomy" id="1802782"/>
    <lineage>
        <taxon>Bacteria</taxon>
        <taxon>Candidatus Zambryskiibacteriota</taxon>
    </lineage>
</organism>
<dbReference type="Proteomes" id="UP000176868">
    <property type="component" value="Unassembled WGS sequence"/>
</dbReference>
<gene>
    <name evidence="2" type="ORF">A2544_02100</name>
</gene>
<proteinExistence type="predicted"/>
<feature type="signal peptide" evidence="1">
    <location>
        <begin position="1"/>
        <end position="21"/>
    </location>
</feature>
<reference evidence="2 3" key="1">
    <citation type="journal article" date="2016" name="Nat. Commun.">
        <title>Thousands of microbial genomes shed light on interconnected biogeochemical processes in an aquifer system.</title>
        <authorList>
            <person name="Anantharaman K."/>
            <person name="Brown C.T."/>
            <person name="Hug L.A."/>
            <person name="Sharon I."/>
            <person name="Castelle C.J."/>
            <person name="Probst A.J."/>
            <person name="Thomas B.C."/>
            <person name="Singh A."/>
            <person name="Wilkins M.J."/>
            <person name="Karaoz U."/>
            <person name="Brodie E.L."/>
            <person name="Williams K.H."/>
            <person name="Hubbard S.S."/>
            <person name="Banfield J.F."/>
        </authorList>
    </citation>
    <scope>NUCLEOTIDE SEQUENCE [LARGE SCALE GENOMIC DNA]</scope>
</reference>
<keyword evidence="1" id="KW-0732">Signal</keyword>
<evidence type="ECO:0000313" key="2">
    <source>
        <dbReference type="EMBL" id="OHB18138.1"/>
    </source>
</evidence>
<name>A0A1G2V937_9BACT</name>